<evidence type="ECO:0000313" key="2">
    <source>
        <dbReference type="Proteomes" id="UP000008909"/>
    </source>
</evidence>
<dbReference type="EMBL" id="DF144586">
    <property type="protein sequence ID" value="GAA57194.1"/>
    <property type="molecule type" value="Genomic_DNA"/>
</dbReference>
<reference key="2">
    <citation type="submission" date="2011-10" db="EMBL/GenBank/DDBJ databases">
        <title>The genome and transcriptome sequence of Clonorchis sinensis provide insights into the carcinogenic liver fluke.</title>
        <authorList>
            <person name="Wang X."/>
            <person name="Huang Y."/>
            <person name="Chen W."/>
            <person name="Liu H."/>
            <person name="Guo L."/>
            <person name="Chen Y."/>
            <person name="Luo F."/>
            <person name="Zhou W."/>
            <person name="Sun J."/>
            <person name="Mao Q."/>
            <person name="Liang P."/>
            <person name="Zhou C."/>
            <person name="Tian Y."/>
            <person name="Men J."/>
            <person name="Lv X."/>
            <person name="Huang L."/>
            <person name="Zhou J."/>
            <person name="Hu Y."/>
            <person name="Li R."/>
            <person name="Zhang F."/>
            <person name="Lei H."/>
            <person name="Li X."/>
            <person name="Hu X."/>
            <person name="Liang C."/>
            <person name="Xu J."/>
            <person name="Wu Z."/>
            <person name="Yu X."/>
        </authorList>
    </citation>
    <scope>NUCLEOTIDE SEQUENCE</scope>
    <source>
        <strain>Henan</strain>
    </source>
</reference>
<dbReference type="AlphaFoldDB" id="G7YW64"/>
<accession>G7YW64</accession>
<organism evidence="1 2">
    <name type="scientific">Clonorchis sinensis</name>
    <name type="common">Chinese liver fluke</name>
    <dbReference type="NCBI Taxonomy" id="79923"/>
    <lineage>
        <taxon>Eukaryota</taxon>
        <taxon>Metazoa</taxon>
        <taxon>Spiralia</taxon>
        <taxon>Lophotrochozoa</taxon>
        <taxon>Platyhelminthes</taxon>
        <taxon>Trematoda</taxon>
        <taxon>Digenea</taxon>
        <taxon>Opisthorchiida</taxon>
        <taxon>Opisthorchiata</taxon>
        <taxon>Opisthorchiidae</taxon>
        <taxon>Clonorchis</taxon>
    </lineage>
</organism>
<dbReference type="Proteomes" id="UP000008909">
    <property type="component" value="Unassembled WGS sequence"/>
</dbReference>
<protein>
    <submittedName>
        <fullName evidence="1">Uncharacterized protein</fullName>
    </submittedName>
</protein>
<sequence length="587" mass="67525">MSRDLRDSLPDYVKGISEGFTVLLIQNFTFDSQVTKPGVSRQCKWTFNGFSVGRSTVGSTEQEMDSTYSAQIEFVQMYYITHKAAENSSTAHYRFALFGAHQWAVNEFSGTFFHFKTGKTLGTEKVLRLNDYFYFTYSRKFKSQPTAYTADPLRDDRWQFNAVSQRTVRDKKYILPKDKSEGASEKVMRYYGQEAYPMRYWRKDRSTCRPNIKASADWPKAISTAGVRPEIKLIFACSAHFFTACRKPSAQGDTEISRSQLRQGIRTDENLEEPRDVLAVWKTHCSTLTIHSSDFELDDQLHTALSQTMCERNSHGNHVIINIIDSIISSFNTDVSLRSNHNLFQSLIVKKRMKRDGEEMLSDSVSTIREFRAVYDTEKGDPFSVLPNMEKIRSQCYTKPPHFSSDTIFKISLYILLNGAPHKADENPYSPRLVSLFLGHIRQAMNRKQPSHNFVQPESRLKKVGQKRSLFHSENDCSSLHPDASSIRMKYVKDVTFDSACSSTSMLGLVTNRVLQFECYRAFQDRDELQGVFFVPSIRLTEFILCLHSPIDGSRWLLPACVAQNYGLYGLLQMVRRNRVSRLQQYS</sequence>
<evidence type="ECO:0000313" key="1">
    <source>
        <dbReference type="EMBL" id="GAA57194.1"/>
    </source>
</evidence>
<keyword evidence="2" id="KW-1185">Reference proteome</keyword>
<reference evidence="1" key="1">
    <citation type="journal article" date="2011" name="Genome Biol.">
        <title>The draft genome of the carcinogenic human liver fluke Clonorchis sinensis.</title>
        <authorList>
            <person name="Wang X."/>
            <person name="Chen W."/>
            <person name="Huang Y."/>
            <person name="Sun J."/>
            <person name="Men J."/>
            <person name="Liu H."/>
            <person name="Luo F."/>
            <person name="Guo L."/>
            <person name="Lv X."/>
            <person name="Deng C."/>
            <person name="Zhou C."/>
            <person name="Fan Y."/>
            <person name="Li X."/>
            <person name="Huang L."/>
            <person name="Hu Y."/>
            <person name="Liang C."/>
            <person name="Hu X."/>
            <person name="Xu J."/>
            <person name="Yu X."/>
        </authorList>
    </citation>
    <scope>NUCLEOTIDE SEQUENCE [LARGE SCALE GENOMIC DNA]</scope>
    <source>
        <strain evidence="1">Henan</strain>
    </source>
</reference>
<name>G7YW64_CLOSI</name>
<gene>
    <name evidence="1" type="ORF">CLF_112312</name>
</gene>
<proteinExistence type="predicted"/>